<evidence type="ECO:0000313" key="2">
    <source>
        <dbReference type="Proteomes" id="UP001056120"/>
    </source>
</evidence>
<gene>
    <name evidence="1" type="ORF">L1987_09186</name>
</gene>
<keyword evidence="2" id="KW-1185">Reference proteome</keyword>
<organism evidence="1 2">
    <name type="scientific">Smallanthus sonchifolius</name>
    <dbReference type="NCBI Taxonomy" id="185202"/>
    <lineage>
        <taxon>Eukaryota</taxon>
        <taxon>Viridiplantae</taxon>
        <taxon>Streptophyta</taxon>
        <taxon>Embryophyta</taxon>
        <taxon>Tracheophyta</taxon>
        <taxon>Spermatophyta</taxon>
        <taxon>Magnoliopsida</taxon>
        <taxon>eudicotyledons</taxon>
        <taxon>Gunneridae</taxon>
        <taxon>Pentapetalae</taxon>
        <taxon>asterids</taxon>
        <taxon>campanulids</taxon>
        <taxon>Asterales</taxon>
        <taxon>Asteraceae</taxon>
        <taxon>Asteroideae</taxon>
        <taxon>Heliantheae alliance</taxon>
        <taxon>Millerieae</taxon>
        <taxon>Smallanthus</taxon>
    </lineage>
</organism>
<evidence type="ECO:0000313" key="1">
    <source>
        <dbReference type="EMBL" id="KAI3821617.1"/>
    </source>
</evidence>
<dbReference type="EMBL" id="CM042020">
    <property type="protein sequence ID" value="KAI3821617.1"/>
    <property type="molecule type" value="Genomic_DNA"/>
</dbReference>
<reference evidence="1 2" key="2">
    <citation type="journal article" date="2022" name="Mol. Ecol. Resour.">
        <title>The genomes of chicory, endive, great burdock and yacon provide insights into Asteraceae paleo-polyploidization history and plant inulin production.</title>
        <authorList>
            <person name="Fan W."/>
            <person name="Wang S."/>
            <person name="Wang H."/>
            <person name="Wang A."/>
            <person name="Jiang F."/>
            <person name="Liu H."/>
            <person name="Zhao H."/>
            <person name="Xu D."/>
            <person name="Zhang Y."/>
        </authorList>
    </citation>
    <scope>NUCLEOTIDE SEQUENCE [LARGE SCALE GENOMIC DNA]</scope>
    <source>
        <strain evidence="2">cv. Yunnan</strain>
        <tissue evidence="1">Leaves</tissue>
    </source>
</reference>
<proteinExistence type="predicted"/>
<dbReference type="Proteomes" id="UP001056120">
    <property type="component" value="Linkage Group LG03"/>
</dbReference>
<comment type="caution">
    <text evidence="1">The sequence shown here is derived from an EMBL/GenBank/DDBJ whole genome shotgun (WGS) entry which is preliminary data.</text>
</comment>
<protein>
    <submittedName>
        <fullName evidence="1">Uncharacterized protein</fullName>
    </submittedName>
</protein>
<accession>A0ACB9JMQ0</accession>
<reference evidence="2" key="1">
    <citation type="journal article" date="2022" name="Mol. Ecol. Resour.">
        <title>The genomes of chicory, endive, great burdock and yacon provide insights into Asteraceae palaeo-polyploidization history and plant inulin production.</title>
        <authorList>
            <person name="Fan W."/>
            <person name="Wang S."/>
            <person name="Wang H."/>
            <person name="Wang A."/>
            <person name="Jiang F."/>
            <person name="Liu H."/>
            <person name="Zhao H."/>
            <person name="Xu D."/>
            <person name="Zhang Y."/>
        </authorList>
    </citation>
    <scope>NUCLEOTIDE SEQUENCE [LARGE SCALE GENOMIC DNA]</scope>
    <source>
        <strain evidence="2">cv. Yunnan</strain>
    </source>
</reference>
<sequence>MFLASENIPWEAQRIRLHNLASLIPHASRLPLLILSGSYESSPSTIVKNLGLNQVVPIVQSKQIDGIFSDENLRKALEWLATINDALDESIEEICDAAKSNLARWPCPEISLLDFQILESDLPSVGWSSASRIKPLVQALKNCKLSNDISRCSLTGI</sequence>
<name>A0ACB9JMQ0_9ASTR</name>